<gene>
    <name evidence="1" type="ORF">QWY14_16590</name>
</gene>
<dbReference type="Gene3D" id="3.40.50.300">
    <property type="entry name" value="P-loop containing nucleotide triphosphate hydrolases"/>
    <property type="match status" value="1"/>
</dbReference>
<keyword evidence="2" id="KW-1185">Reference proteome</keyword>
<sequence length="321" mass="37207">MPLLKMLIGLPGSGKSTFAQKLVTKEQGWVHLSSDLIAKSSIFPGESIDTHQVFAEMYRQTVVALRAGKDVIYDATNLTSRRRRSFLNRIKNFHAETEAVVFLTPYTILKERNQKRADSERVPEFVLERYIRSFQFPKMDEAFHKITIISNPSFPATNQAIPTSEVRQIVLKPDVSYQEILELYRSFQETKPLLELESVARRSYRIFTSISKKVLDSEELELLSWVALLHAIGKSYVRKNLPIEEDNFYGYEHVAMYLSYPILSSLQFPEHFIIDALLLIDEHVEALHSKRGKLKRRLGLKNYERLEIFLEAVSREGFNYA</sequence>
<dbReference type="InterPro" id="IPR052732">
    <property type="entry name" value="Cell-binding_unc_protein"/>
</dbReference>
<reference evidence="1 2" key="1">
    <citation type="submission" date="2023-06" db="EMBL/GenBank/DDBJ databases">
        <title>Novel species in genus Planococcus.</title>
        <authorList>
            <person name="Ning S."/>
        </authorList>
    </citation>
    <scope>NUCLEOTIDE SEQUENCE [LARGE SCALE GENOMIC DNA]</scope>
    <source>
        <strain evidence="1 2">N028</strain>
    </source>
</reference>
<dbReference type="SUPFAM" id="SSF52540">
    <property type="entry name" value="P-loop containing nucleoside triphosphate hydrolases"/>
    <property type="match status" value="1"/>
</dbReference>
<organism evidence="1 2">
    <name type="scientific">Planococcus shixiaomingii</name>
    <dbReference type="NCBI Taxonomy" id="3058393"/>
    <lineage>
        <taxon>Bacteria</taxon>
        <taxon>Bacillati</taxon>
        <taxon>Bacillota</taxon>
        <taxon>Bacilli</taxon>
        <taxon>Bacillales</taxon>
        <taxon>Caryophanaceae</taxon>
        <taxon>Planococcus</taxon>
    </lineage>
</organism>
<dbReference type="EMBL" id="JAUJWV010000004">
    <property type="protein sequence ID" value="MDN7243409.1"/>
    <property type="molecule type" value="Genomic_DNA"/>
</dbReference>
<evidence type="ECO:0000313" key="1">
    <source>
        <dbReference type="EMBL" id="MDN7243409.1"/>
    </source>
</evidence>
<dbReference type="InterPro" id="IPR027417">
    <property type="entry name" value="P-loop_NTPase"/>
</dbReference>
<proteinExistence type="predicted"/>
<evidence type="ECO:0000313" key="2">
    <source>
        <dbReference type="Proteomes" id="UP001172055"/>
    </source>
</evidence>
<dbReference type="RefSeq" id="WP_301724872.1">
    <property type="nucleotide sequence ID" value="NZ_JAUJWV010000004.1"/>
</dbReference>
<dbReference type="SUPFAM" id="SSF109604">
    <property type="entry name" value="HD-domain/PDEase-like"/>
    <property type="match status" value="1"/>
</dbReference>
<keyword evidence="1" id="KW-0067">ATP-binding</keyword>
<dbReference type="Pfam" id="PF13671">
    <property type="entry name" value="AAA_33"/>
    <property type="match status" value="1"/>
</dbReference>
<dbReference type="Proteomes" id="UP001172055">
    <property type="component" value="Unassembled WGS sequence"/>
</dbReference>
<dbReference type="PANTHER" id="PTHR43883:SF1">
    <property type="entry name" value="GLUCONOKINASE"/>
    <property type="match status" value="1"/>
</dbReference>
<name>A0ABT8N6P7_9BACL</name>
<dbReference type="PANTHER" id="PTHR43883">
    <property type="entry name" value="SLR0207 PROTEIN"/>
    <property type="match status" value="1"/>
</dbReference>
<protein>
    <submittedName>
        <fullName evidence="1">ATP-binding protein</fullName>
    </submittedName>
</protein>
<accession>A0ABT8N6P7</accession>
<comment type="caution">
    <text evidence="1">The sequence shown here is derived from an EMBL/GenBank/DDBJ whole genome shotgun (WGS) entry which is preliminary data.</text>
</comment>
<dbReference type="GO" id="GO:0005524">
    <property type="term" value="F:ATP binding"/>
    <property type="evidence" value="ECO:0007669"/>
    <property type="project" value="UniProtKB-KW"/>
</dbReference>
<keyword evidence="1" id="KW-0547">Nucleotide-binding</keyword>